<keyword evidence="5" id="KW-0472">Membrane</keyword>
<accession>A0A515ELF4</accession>
<evidence type="ECO:0000259" key="9">
    <source>
        <dbReference type="PROSITE" id="PS50893"/>
    </source>
</evidence>
<proteinExistence type="inferred from homology"/>
<dbReference type="InterPro" id="IPR003593">
    <property type="entry name" value="AAA+_ATPase"/>
</dbReference>
<keyword evidence="6" id="KW-0046">Antibiotic resistance</keyword>
<keyword evidence="11" id="KW-1185">Reference proteome</keyword>
<keyword evidence="1" id="KW-0813">Transport</keyword>
<evidence type="ECO:0000313" key="10">
    <source>
        <dbReference type="EMBL" id="QDL53495.1"/>
    </source>
</evidence>
<dbReference type="InterPro" id="IPR027417">
    <property type="entry name" value="P-loop_NTPase"/>
</dbReference>
<dbReference type="InterPro" id="IPR017911">
    <property type="entry name" value="MacB-like_ATP-bd"/>
</dbReference>
<dbReference type="GO" id="GO:0046677">
    <property type="term" value="P:response to antibiotic"/>
    <property type="evidence" value="ECO:0007669"/>
    <property type="project" value="UniProtKB-KW"/>
</dbReference>
<dbReference type="FunFam" id="3.40.50.300:FF:000032">
    <property type="entry name" value="Export ABC transporter ATP-binding protein"/>
    <property type="match status" value="1"/>
</dbReference>
<feature type="domain" description="ABC transporter" evidence="9">
    <location>
        <begin position="39"/>
        <end position="266"/>
    </location>
</feature>
<dbReference type="PANTHER" id="PTHR42798:SF2">
    <property type="entry name" value="ABC TRANSPORTER ATP-BINDING PROTEIN MG467-RELATED"/>
    <property type="match status" value="1"/>
</dbReference>
<feature type="compositionally biased region" description="Polar residues" evidence="8">
    <location>
        <begin position="16"/>
        <end position="31"/>
    </location>
</feature>
<evidence type="ECO:0000313" key="11">
    <source>
        <dbReference type="Proteomes" id="UP000317365"/>
    </source>
</evidence>
<comment type="similarity">
    <text evidence="7">Belongs to the ABC transporter superfamily. Macrolide exporter (TC 3.A.1.122) family.</text>
</comment>
<keyword evidence="2" id="KW-1003">Cell membrane</keyword>
<dbReference type="GO" id="GO:0005524">
    <property type="term" value="F:ATP binding"/>
    <property type="evidence" value="ECO:0007669"/>
    <property type="project" value="UniProtKB-KW"/>
</dbReference>
<sequence length="268" mass="28751">MPNALATTPVAVTPVASAQSDRQSEATTGTDTSDRAVVFQAKGLAKTYDMGEVKVNALMDVDLTIYKGEFIVLLGASGSGKSTLLNILGGLDCPSSGTAQFAEHDLTHASDDELTLYRRDHVGFVFQFYNLIPSLTVRENVELVTDIAKDPMPAVEALGLVGLAERVDHFPSQLSGGEQQRVAIARAIVKKPEVLLCDEPTGALDYQTGKLVLEVIARINREMGTTAIVITHNAAIAGMADRVLYLSGGRIEKMVQNDHKVAPSELTW</sequence>
<keyword evidence="4 10" id="KW-0067">ATP-binding</keyword>
<evidence type="ECO:0000256" key="3">
    <source>
        <dbReference type="ARBA" id="ARBA00022741"/>
    </source>
</evidence>
<dbReference type="InterPro" id="IPR017871">
    <property type="entry name" value="ABC_transporter-like_CS"/>
</dbReference>
<evidence type="ECO:0000256" key="5">
    <source>
        <dbReference type="ARBA" id="ARBA00022989"/>
    </source>
</evidence>
<dbReference type="PROSITE" id="PS50893">
    <property type="entry name" value="ABC_TRANSPORTER_2"/>
    <property type="match status" value="1"/>
</dbReference>
<evidence type="ECO:0000256" key="7">
    <source>
        <dbReference type="ARBA" id="ARBA00038388"/>
    </source>
</evidence>
<dbReference type="PANTHER" id="PTHR42798">
    <property type="entry name" value="LIPOPROTEIN-RELEASING SYSTEM ATP-BINDING PROTEIN LOLD"/>
    <property type="match status" value="1"/>
</dbReference>
<keyword evidence="5" id="KW-0812">Transmembrane</keyword>
<dbReference type="PROSITE" id="PS00211">
    <property type="entry name" value="ABC_TRANSPORTER_1"/>
    <property type="match status" value="1"/>
</dbReference>
<protein>
    <submittedName>
        <fullName evidence="10">ABC transporter ATP-binding protein</fullName>
    </submittedName>
</protein>
<dbReference type="CDD" id="cd03255">
    <property type="entry name" value="ABC_MJ0796_LolCDE_FtsE"/>
    <property type="match status" value="1"/>
</dbReference>
<dbReference type="GO" id="GO:0016887">
    <property type="term" value="F:ATP hydrolysis activity"/>
    <property type="evidence" value="ECO:0007669"/>
    <property type="project" value="InterPro"/>
</dbReference>
<dbReference type="GO" id="GO:0022857">
    <property type="term" value="F:transmembrane transporter activity"/>
    <property type="evidence" value="ECO:0007669"/>
    <property type="project" value="UniProtKB-ARBA"/>
</dbReference>
<evidence type="ECO:0000256" key="8">
    <source>
        <dbReference type="SAM" id="MobiDB-lite"/>
    </source>
</evidence>
<evidence type="ECO:0000256" key="1">
    <source>
        <dbReference type="ARBA" id="ARBA00022448"/>
    </source>
</evidence>
<organism evidence="10 11">
    <name type="scientific">Rhodoferax aquaticus</name>
    <dbReference type="NCBI Taxonomy" id="2527691"/>
    <lineage>
        <taxon>Bacteria</taxon>
        <taxon>Pseudomonadati</taxon>
        <taxon>Pseudomonadota</taxon>
        <taxon>Betaproteobacteria</taxon>
        <taxon>Burkholderiales</taxon>
        <taxon>Comamonadaceae</taxon>
        <taxon>Rhodoferax</taxon>
    </lineage>
</organism>
<evidence type="ECO:0000256" key="4">
    <source>
        <dbReference type="ARBA" id="ARBA00022840"/>
    </source>
</evidence>
<dbReference type="InterPro" id="IPR003439">
    <property type="entry name" value="ABC_transporter-like_ATP-bd"/>
</dbReference>
<evidence type="ECO:0000256" key="6">
    <source>
        <dbReference type="ARBA" id="ARBA00023251"/>
    </source>
</evidence>
<dbReference type="AlphaFoldDB" id="A0A515ELF4"/>
<dbReference type="SMART" id="SM00382">
    <property type="entry name" value="AAA"/>
    <property type="match status" value="1"/>
</dbReference>
<evidence type="ECO:0000256" key="2">
    <source>
        <dbReference type="ARBA" id="ARBA00022475"/>
    </source>
</evidence>
<keyword evidence="3" id="KW-0547">Nucleotide-binding</keyword>
<dbReference type="Pfam" id="PF00005">
    <property type="entry name" value="ABC_tran"/>
    <property type="match status" value="1"/>
</dbReference>
<name>A0A515ELF4_9BURK</name>
<dbReference type="EMBL" id="CP036282">
    <property type="protein sequence ID" value="QDL53495.1"/>
    <property type="molecule type" value="Genomic_DNA"/>
</dbReference>
<dbReference type="SUPFAM" id="SSF52540">
    <property type="entry name" value="P-loop containing nucleoside triphosphate hydrolases"/>
    <property type="match status" value="1"/>
</dbReference>
<reference evidence="11" key="2">
    <citation type="journal article" date="2020" name="Int. J. Syst. Evol. Microbiol.">
        <title>Genomic insights into a novel species Rhodoferax aquaticus sp. nov., isolated from freshwater.</title>
        <authorList>
            <person name="Li T."/>
            <person name="Zhuo Y."/>
            <person name="Jin C.Z."/>
            <person name="Wu X."/>
            <person name="Ko S.R."/>
            <person name="Jin F.J."/>
            <person name="Ahn C.Y."/>
            <person name="Oh H.M."/>
            <person name="Lee H.G."/>
            <person name="Jin L."/>
        </authorList>
    </citation>
    <scope>NUCLEOTIDE SEQUENCE [LARGE SCALE GENOMIC DNA]</scope>
    <source>
        <strain evidence="11">Gr-4</strain>
    </source>
</reference>
<dbReference type="KEGG" id="rhg:EXZ61_04505"/>
<keyword evidence="5" id="KW-1133">Transmembrane helix</keyword>
<reference evidence="11" key="1">
    <citation type="submission" date="2019-02" db="EMBL/GenBank/DDBJ databases">
        <title>Complete genome sequence of Rhodoferax sp. Gr-4.</title>
        <authorList>
            <person name="Jin L."/>
        </authorList>
    </citation>
    <scope>NUCLEOTIDE SEQUENCE [LARGE SCALE GENOMIC DNA]</scope>
    <source>
        <strain evidence="11">Gr-4</strain>
    </source>
</reference>
<feature type="region of interest" description="Disordered" evidence="8">
    <location>
        <begin position="1"/>
        <end position="32"/>
    </location>
</feature>
<dbReference type="Proteomes" id="UP000317365">
    <property type="component" value="Chromosome"/>
</dbReference>
<dbReference type="Gene3D" id="3.40.50.300">
    <property type="entry name" value="P-loop containing nucleotide triphosphate hydrolases"/>
    <property type="match status" value="1"/>
</dbReference>
<dbReference type="GO" id="GO:0098796">
    <property type="term" value="C:membrane protein complex"/>
    <property type="evidence" value="ECO:0007669"/>
    <property type="project" value="UniProtKB-ARBA"/>
</dbReference>
<gene>
    <name evidence="10" type="ORF">EXZ61_04505</name>
</gene>